<reference evidence="1 2" key="1">
    <citation type="submission" date="2022-11" db="EMBL/GenBank/DDBJ databases">
        <authorList>
            <person name="Cortes-Martin A."/>
            <person name="Buttimer C.T.H."/>
            <person name="Hill C."/>
        </authorList>
    </citation>
    <scope>NUCLEOTIDE SEQUENCE [LARGE SCALE GENOMIC DNA]</scope>
</reference>
<dbReference type="Proteomes" id="UP001223579">
    <property type="component" value="Segment"/>
</dbReference>
<evidence type="ECO:0000313" key="2">
    <source>
        <dbReference type="Proteomes" id="UP001223579"/>
    </source>
</evidence>
<dbReference type="EMBL" id="OP778609">
    <property type="protein sequence ID" value="WBF77792.1"/>
    <property type="molecule type" value="Genomic_DNA"/>
</dbReference>
<gene>
    <name evidence="1" type="ORF">A73_162</name>
</gene>
<proteinExistence type="predicted"/>
<keyword evidence="2" id="KW-1185">Reference proteome</keyword>
<sequence length="81" mass="9159">MTEVIVNQVSECRLNAIGSSLTKETDEVMSFLDWSAMNAQIVSERVYADMASQFMIPCKEIQVESKLEEEISGLLQSFELH</sequence>
<accession>A0AAE9VYF5</accession>
<name>A0AAE9VYF5_9CAUD</name>
<evidence type="ECO:0000313" key="1">
    <source>
        <dbReference type="EMBL" id="WBF77792.1"/>
    </source>
</evidence>
<protein>
    <submittedName>
        <fullName evidence="1">Uncharacterized protein</fullName>
    </submittedName>
</protein>
<organism evidence="1 2">
    <name type="scientific">Escherichia phage A73</name>
    <dbReference type="NCBI Taxonomy" id="3003819"/>
    <lineage>
        <taxon>Viruses</taxon>
        <taxon>Duplodnaviria</taxon>
        <taxon>Heunggongvirae</taxon>
        <taxon>Uroviricota</taxon>
        <taxon>Caudoviricetes</taxon>
        <taxon>Vequintavirinae</taxon>
        <taxon>Septuagintavirus</taxon>
        <taxon>Septuagintavirus A73</taxon>
    </lineage>
</organism>